<dbReference type="GeneID" id="76153394"/>
<dbReference type="AlphaFoldDB" id="A0AAD5BAI6"/>
<evidence type="ECO:0000256" key="2">
    <source>
        <dbReference type="ARBA" id="ARBA00022723"/>
    </source>
</evidence>
<protein>
    <recommendedName>
        <fullName evidence="6">Cytochrome b5 heme-binding domain-containing protein</fullName>
    </recommendedName>
</protein>
<organism evidence="7 8">
    <name type="scientific">Candida theae</name>
    <dbReference type="NCBI Taxonomy" id="1198502"/>
    <lineage>
        <taxon>Eukaryota</taxon>
        <taxon>Fungi</taxon>
        <taxon>Dikarya</taxon>
        <taxon>Ascomycota</taxon>
        <taxon>Saccharomycotina</taxon>
        <taxon>Pichiomycetes</taxon>
        <taxon>Debaryomycetaceae</taxon>
        <taxon>Candida/Lodderomyces clade</taxon>
        <taxon>Candida</taxon>
    </lineage>
</organism>
<keyword evidence="5" id="KW-1133">Transmembrane helix</keyword>
<keyword evidence="5" id="KW-0472">Membrane</keyword>
<accession>A0AAD5BAI6</accession>
<dbReference type="SMART" id="SM01117">
    <property type="entry name" value="Cyt-b5"/>
    <property type="match status" value="1"/>
</dbReference>
<dbReference type="Pfam" id="PF00173">
    <property type="entry name" value="Cyt-b5"/>
    <property type="match status" value="1"/>
</dbReference>
<sequence>MSRSSRRDFSLVEIKKHDQPTDLWMVLYNKVYDVTDFCKYHLGGIEVLYDCGGSDATEAFEDVGHSDFAVEMLQPYLIGQVVVDEQKEYHKFAKEDDSLGSDVVESIKFDDSKSEGFTEYFLRRVQESTNVMVLSVVALSSFVLLVLVHLSR</sequence>
<comment type="similarity">
    <text evidence="4">Belongs to the cytochrome b5 family.</text>
</comment>
<keyword evidence="3" id="KW-0408">Iron</keyword>
<dbReference type="RefSeq" id="XP_051606249.1">
    <property type="nucleotide sequence ID" value="XM_051754958.1"/>
</dbReference>
<keyword evidence="8" id="KW-1185">Reference proteome</keyword>
<dbReference type="GO" id="GO:0020037">
    <property type="term" value="F:heme binding"/>
    <property type="evidence" value="ECO:0007669"/>
    <property type="project" value="TreeGrafter"/>
</dbReference>
<evidence type="ECO:0000256" key="5">
    <source>
        <dbReference type="SAM" id="Phobius"/>
    </source>
</evidence>
<dbReference type="Proteomes" id="UP001204833">
    <property type="component" value="Unassembled WGS sequence"/>
</dbReference>
<evidence type="ECO:0000256" key="4">
    <source>
        <dbReference type="ARBA" id="ARBA00038168"/>
    </source>
</evidence>
<dbReference type="InterPro" id="IPR036400">
    <property type="entry name" value="Cyt_B5-like_heme/steroid_sf"/>
</dbReference>
<keyword evidence="2" id="KW-0479">Metal-binding</keyword>
<keyword evidence="1" id="KW-0349">Heme</keyword>
<dbReference type="InterPro" id="IPR001199">
    <property type="entry name" value="Cyt_B5-like_heme/steroid-bd"/>
</dbReference>
<dbReference type="PROSITE" id="PS50255">
    <property type="entry name" value="CYTOCHROME_B5_2"/>
    <property type="match status" value="1"/>
</dbReference>
<comment type="caution">
    <text evidence="7">The sequence shown here is derived from an EMBL/GenBank/DDBJ whole genome shotgun (WGS) entry which is preliminary data.</text>
</comment>
<evidence type="ECO:0000313" key="8">
    <source>
        <dbReference type="Proteomes" id="UP001204833"/>
    </source>
</evidence>
<dbReference type="GO" id="GO:0046872">
    <property type="term" value="F:metal ion binding"/>
    <property type="evidence" value="ECO:0007669"/>
    <property type="project" value="UniProtKB-KW"/>
</dbReference>
<proteinExistence type="inferred from homology"/>
<evidence type="ECO:0000256" key="1">
    <source>
        <dbReference type="ARBA" id="ARBA00022617"/>
    </source>
</evidence>
<dbReference type="PANTHER" id="PTHR19359:SF95">
    <property type="entry name" value="CYTOCHROME B5 TYPE B"/>
    <property type="match status" value="1"/>
</dbReference>
<reference evidence="7 8" key="1">
    <citation type="journal article" date="2022" name="DNA Res.">
        <title>Genome analysis of five recently described species of the CUG-Ser clade uncovers Candida theae as a new hybrid lineage with pathogenic potential in the Candida parapsilosis species complex.</title>
        <authorList>
            <person name="Mixao V."/>
            <person name="Del Olmo V."/>
            <person name="Hegedusova E."/>
            <person name="Saus E."/>
            <person name="Pryszcz L."/>
            <person name="Cillingova A."/>
            <person name="Nosek J."/>
            <person name="Gabaldon T."/>
        </authorList>
    </citation>
    <scope>NUCLEOTIDE SEQUENCE [LARGE SCALE GENOMIC DNA]</scope>
    <source>
        <strain evidence="7 8">CBS 12239</strain>
    </source>
</reference>
<gene>
    <name evidence="7" type="ORF">KGF57_005350</name>
</gene>
<keyword evidence="5" id="KW-0812">Transmembrane</keyword>
<dbReference type="InterPro" id="IPR050668">
    <property type="entry name" value="Cytochrome_b5"/>
</dbReference>
<evidence type="ECO:0000313" key="7">
    <source>
        <dbReference type="EMBL" id="KAI5948739.1"/>
    </source>
</evidence>
<dbReference type="GO" id="GO:0016020">
    <property type="term" value="C:membrane"/>
    <property type="evidence" value="ECO:0007669"/>
    <property type="project" value="TreeGrafter"/>
</dbReference>
<dbReference type="EMBL" id="JAIHNG010000178">
    <property type="protein sequence ID" value="KAI5948739.1"/>
    <property type="molecule type" value="Genomic_DNA"/>
</dbReference>
<dbReference type="PANTHER" id="PTHR19359">
    <property type="entry name" value="CYTOCHROME B5"/>
    <property type="match status" value="1"/>
</dbReference>
<dbReference type="Gene3D" id="3.10.120.10">
    <property type="entry name" value="Cytochrome b5-like heme/steroid binding domain"/>
    <property type="match status" value="1"/>
</dbReference>
<feature type="transmembrane region" description="Helical" evidence="5">
    <location>
        <begin position="131"/>
        <end position="150"/>
    </location>
</feature>
<name>A0AAD5BAI6_9ASCO</name>
<evidence type="ECO:0000259" key="6">
    <source>
        <dbReference type="PROSITE" id="PS50255"/>
    </source>
</evidence>
<feature type="domain" description="Cytochrome b5 heme-binding" evidence="6">
    <location>
        <begin position="6"/>
        <end position="82"/>
    </location>
</feature>
<evidence type="ECO:0000256" key="3">
    <source>
        <dbReference type="ARBA" id="ARBA00023004"/>
    </source>
</evidence>
<dbReference type="PRINTS" id="PR00363">
    <property type="entry name" value="CYTOCHROMEB5"/>
</dbReference>
<dbReference type="SUPFAM" id="SSF55856">
    <property type="entry name" value="Cytochrome b5-like heme/steroid binding domain"/>
    <property type="match status" value="1"/>
</dbReference>